<protein>
    <submittedName>
        <fullName evidence="1">Uncharacterized protein</fullName>
    </submittedName>
</protein>
<comment type="caution">
    <text evidence="1">The sequence shown here is derived from an EMBL/GenBank/DDBJ whole genome shotgun (WGS) entry which is preliminary data.</text>
</comment>
<keyword evidence="2" id="KW-1185">Reference proteome</keyword>
<accession>A0A327VZ47</accession>
<dbReference type="AlphaFoldDB" id="A0A327VZ47"/>
<proteinExistence type="predicted"/>
<sequence>MSVLKNVQYFKTTTNKYFLFLYTCYMKKLHSILDEL</sequence>
<organism evidence="1 2">
    <name type="scientific">Chitinophaga dinghuensis</name>
    <dbReference type="NCBI Taxonomy" id="1539050"/>
    <lineage>
        <taxon>Bacteria</taxon>
        <taxon>Pseudomonadati</taxon>
        <taxon>Bacteroidota</taxon>
        <taxon>Chitinophagia</taxon>
        <taxon>Chitinophagales</taxon>
        <taxon>Chitinophagaceae</taxon>
        <taxon>Chitinophaga</taxon>
    </lineage>
</organism>
<evidence type="ECO:0000313" key="1">
    <source>
        <dbReference type="EMBL" id="RAJ80084.1"/>
    </source>
</evidence>
<evidence type="ECO:0000313" key="2">
    <source>
        <dbReference type="Proteomes" id="UP000249819"/>
    </source>
</evidence>
<dbReference type="Proteomes" id="UP000249819">
    <property type="component" value="Unassembled WGS sequence"/>
</dbReference>
<reference evidence="1 2" key="1">
    <citation type="submission" date="2018-06" db="EMBL/GenBank/DDBJ databases">
        <title>Genomic Encyclopedia of Archaeal and Bacterial Type Strains, Phase II (KMG-II): from individual species to whole genera.</title>
        <authorList>
            <person name="Goeker M."/>
        </authorList>
    </citation>
    <scope>NUCLEOTIDE SEQUENCE [LARGE SCALE GENOMIC DNA]</scope>
    <source>
        <strain evidence="1 2">DSM 29821</strain>
    </source>
</reference>
<gene>
    <name evidence="1" type="ORF">CLV59_105191</name>
</gene>
<name>A0A327VZ47_9BACT</name>
<dbReference type="EMBL" id="QLMA01000005">
    <property type="protein sequence ID" value="RAJ80084.1"/>
    <property type="molecule type" value="Genomic_DNA"/>
</dbReference>